<evidence type="ECO:0000256" key="5">
    <source>
        <dbReference type="ARBA" id="ARBA00022737"/>
    </source>
</evidence>
<comment type="subcellular location">
    <subcellularLocation>
        <location evidence="1">Nucleus</location>
    </subcellularLocation>
</comment>
<dbReference type="GO" id="GO:0003677">
    <property type="term" value="F:DNA binding"/>
    <property type="evidence" value="ECO:0007669"/>
    <property type="project" value="UniProtKB-KW"/>
</dbReference>
<dbReference type="InterPro" id="IPR018117">
    <property type="entry name" value="C5_DNA_meth_AS"/>
</dbReference>
<accession>A0A8H6SG48</accession>
<dbReference type="GO" id="GO:0032259">
    <property type="term" value="P:methylation"/>
    <property type="evidence" value="ECO:0007669"/>
    <property type="project" value="UniProtKB-KW"/>
</dbReference>
<dbReference type="PANTHER" id="PTHR10629:SF52">
    <property type="entry name" value="DNA (CYTOSINE-5)-METHYLTRANSFERASE 1"/>
    <property type="match status" value="1"/>
</dbReference>
<evidence type="ECO:0000256" key="3">
    <source>
        <dbReference type="ARBA" id="ARBA00022679"/>
    </source>
</evidence>
<feature type="compositionally biased region" description="Low complexity" evidence="12">
    <location>
        <begin position="1"/>
        <end position="18"/>
    </location>
</feature>
<dbReference type="PRINTS" id="PR00105">
    <property type="entry name" value="C5METTRFRASE"/>
</dbReference>
<dbReference type="PROSITE" id="PS00094">
    <property type="entry name" value="C5_MTASE_1"/>
    <property type="match status" value="1"/>
</dbReference>
<evidence type="ECO:0000256" key="8">
    <source>
        <dbReference type="PIRSR" id="PIRSR037404-1"/>
    </source>
</evidence>
<evidence type="ECO:0000256" key="12">
    <source>
        <dbReference type="SAM" id="MobiDB-lite"/>
    </source>
</evidence>
<dbReference type="Proteomes" id="UP000636479">
    <property type="component" value="Unassembled WGS sequence"/>
</dbReference>
<dbReference type="EC" id="2.1.1.37" evidence="11"/>
<keyword evidence="7" id="KW-0539">Nucleus</keyword>
<proteinExistence type="inferred from homology"/>
<keyword evidence="4 9" id="KW-0949">S-adenosyl-L-methionine</keyword>
<feature type="active site" evidence="8 9">
    <location>
        <position position="778"/>
    </location>
</feature>
<dbReference type="Pfam" id="PF00145">
    <property type="entry name" value="DNA_methylase"/>
    <property type="match status" value="1"/>
</dbReference>
<dbReference type="GO" id="GO:0006346">
    <property type="term" value="P:DNA methylation-dependent constitutive heterochromatin formation"/>
    <property type="evidence" value="ECO:0007669"/>
    <property type="project" value="InterPro"/>
</dbReference>
<dbReference type="PIRSF" id="PIRSF037404">
    <property type="entry name" value="DNMT1"/>
    <property type="match status" value="1"/>
</dbReference>
<keyword evidence="15" id="KW-1185">Reference proteome</keyword>
<dbReference type="InterPro" id="IPR001525">
    <property type="entry name" value="C5_MeTfrase"/>
</dbReference>
<evidence type="ECO:0000256" key="6">
    <source>
        <dbReference type="ARBA" id="ARBA00023125"/>
    </source>
</evidence>
<dbReference type="GeneID" id="59347595"/>
<organism evidence="14 15">
    <name type="scientific">Mycena indigotica</name>
    <dbReference type="NCBI Taxonomy" id="2126181"/>
    <lineage>
        <taxon>Eukaryota</taxon>
        <taxon>Fungi</taxon>
        <taxon>Dikarya</taxon>
        <taxon>Basidiomycota</taxon>
        <taxon>Agaricomycotina</taxon>
        <taxon>Agaricomycetes</taxon>
        <taxon>Agaricomycetidae</taxon>
        <taxon>Agaricales</taxon>
        <taxon>Marasmiineae</taxon>
        <taxon>Mycenaceae</taxon>
        <taxon>Mycena</taxon>
    </lineage>
</organism>
<gene>
    <name evidence="14" type="ORF">MIND_00841300</name>
</gene>
<reference evidence="14" key="1">
    <citation type="submission" date="2020-05" db="EMBL/GenBank/DDBJ databases">
        <title>Mycena genomes resolve the evolution of fungal bioluminescence.</title>
        <authorList>
            <person name="Tsai I.J."/>
        </authorList>
    </citation>
    <scope>NUCLEOTIDE SEQUENCE</scope>
    <source>
        <strain evidence="14">171206Taipei</strain>
    </source>
</reference>
<protein>
    <recommendedName>
        <fullName evidence="11">Cytosine-specific methyltransferase</fullName>
        <ecNumber evidence="11">2.1.1.37</ecNumber>
    </recommendedName>
</protein>
<evidence type="ECO:0000313" key="14">
    <source>
        <dbReference type="EMBL" id="KAF7298933.1"/>
    </source>
</evidence>
<evidence type="ECO:0000313" key="15">
    <source>
        <dbReference type="Proteomes" id="UP000636479"/>
    </source>
</evidence>
<dbReference type="InterPro" id="IPR029063">
    <property type="entry name" value="SAM-dependent_MTases_sf"/>
</dbReference>
<dbReference type="InterPro" id="IPR022702">
    <property type="entry name" value="Cytosine_MeTrfase1_RFD"/>
</dbReference>
<dbReference type="Gene3D" id="3.40.50.150">
    <property type="entry name" value="Vaccinia Virus protein VP39"/>
    <property type="match status" value="1"/>
</dbReference>
<dbReference type="InterPro" id="IPR001025">
    <property type="entry name" value="BAH_dom"/>
</dbReference>
<dbReference type="PANTHER" id="PTHR10629">
    <property type="entry name" value="CYTOSINE-SPECIFIC METHYLTRANSFERASE"/>
    <property type="match status" value="1"/>
</dbReference>
<dbReference type="SUPFAM" id="SSF53335">
    <property type="entry name" value="S-adenosyl-L-methionine-dependent methyltransferases"/>
    <property type="match status" value="1"/>
</dbReference>
<feature type="region of interest" description="Disordered" evidence="12">
    <location>
        <begin position="1"/>
        <end position="26"/>
    </location>
</feature>
<dbReference type="PROSITE" id="PS51679">
    <property type="entry name" value="SAM_MT_C5"/>
    <property type="match status" value="1"/>
</dbReference>
<evidence type="ECO:0000256" key="2">
    <source>
        <dbReference type="ARBA" id="ARBA00022603"/>
    </source>
</evidence>
<evidence type="ECO:0000256" key="11">
    <source>
        <dbReference type="RuleBase" id="RU000417"/>
    </source>
</evidence>
<keyword evidence="5" id="KW-0677">Repeat</keyword>
<dbReference type="Pfam" id="PF01426">
    <property type="entry name" value="BAH"/>
    <property type="match status" value="1"/>
</dbReference>
<dbReference type="GO" id="GO:0044027">
    <property type="term" value="P:negative regulation of gene expression via chromosomal CpG island methylation"/>
    <property type="evidence" value="ECO:0007669"/>
    <property type="project" value="TreeGrafter"/>
</dbReference>
<evidence type="ECO:0000256" key="4">
    <source>
        <dbReference type="ARBA" id="ARBA00022691"/>
    </source>
</evidence>
<dbReference type="AlphaFoldDB" id="A0A8H6SG48"/>
<comment type="similarity">
    <text evidence="9 10">Belongs to the class I-like SAM-binding methyltransferase superfamily. C5-methyltransferase family.</text>
</comment>
<evidence type="ECO:0000256" key="9">
    <source>
        <dbReference type="PROSITE-ProRule" id="PRU01016"/>
    </source>
</evidence>
<keyword evidence="2 9" id="KW-0489">Methyltransferase</keyword>
<dbReference type="PROSITE" id="PS51038">
    <property type="entry name" value="BAH"/>
    <property type="match status" value="1"/>
</dbReference>
<evidence type="ECO:0000256" key="7">
    <source>
        <dbReference type="ARBA" id="ARBA00023242"/>
    </source>
</evidence>
<evidence type="ECO:0000259" key="13">
    <source>
        <dbReference type="PROSITE" id="PS51038"/>
    </source>
</evidence>
<sequence>MSISSKRTRSSSSPTTYSFKKHRPSSDSIDEVIDLTDRSFSELANSVVEDTVFEEDLELNETALDANELPVRRLDAFSIYDRRSQELANAMEVLLPKTGRFVASGLVSVHYDEEDSDDEDEGDPDDSPFVETLEIEGFDIHHCYDVKEREFDDKIYIRTSRAWYILKEPTTAYRHLFTPLWVCQQLTHLVITASPKTTLSDFRQQLSPPLYDWQLKTTAFLHYLEGIALTFDISQRSQDLVGKILKTPGTNATLDIHADNITRNTVTTPRVARAILPHLNVQMTILGQSLEPEEDIEEMDPVPEHVLPELIELDSPIGHGKYASARIDGVEYTTGDIVSVTPGEDDDSERAESAKAFQQYCSNQYAKRAWFCQIEFFYENIGTNEIMAHCVWLEHGSRTMLQQVTHQQELFLLHECADIHASSFLRKCDLKRLHARDIEPTESKDKYSQSYFTRFMWDGEEYSFTAIPDHDEVTRLRAADSSSPCMICGLRDLEILRETVKPVEDDSTGFSYFGVNYHVGDFVYVRPQVGTERQLTIGQIKGIDFEPMDPAATGQVSCTIRYYDRYKTNEEGSLRYDEHRLCRTRYKNNISENDLDGLAYVRYIRESDSAAINAWITVGGSPDRFYTSMREVKTTDGDYRRESMDEDDFNDSQCQTCLQDHIAESEHYFLRESPLALLDLFAGAGGLSTGMAQTRFFEKRWAIEHSLCAVKTYKENHPDSTVIHQDVNDALRHFVASHEAGHATPAPVRLSDGTTLPAGHASLPRRGQVDIIVGGPPCQSFSGANRLKKVDDARSTLPYTMLGFVEVFEPSYVVIENVPGFLQHKTVTREGEEIKMSALKLTVRGLLCLNYQVSFKVLQAGDYGSGQDRHRVIILAARSGTLMPSFPPPTHAFLKPAQKRKMIVRKSDHLLPPTRPSGFVEKTTYAAHPPVTVRQTIGDLPAFDWTNPHQLVPETSRDRQNRKTREEKGILQLPVIRDPVGYVDGTCIEAPVTRTQAMLRGPADFVDHYHVTESFSDRVVELTTMVPLKAWANHRYIEPKHILPARMRQNNKETYFGRLDADSVFKTALTSPKPYTSKAHFLHPTQKRTLTLREFARSQGFPDEYRFLSTKATPSRRLQEYFKMVGNAVPLPLATALGRSIGAVLMQQHKSDRSQAYDEEL</sequence>
<comment type="catalytic activity">
    <reaction evidence="11">
        <text>a 2'-deoxycytidine in DNA + S-adenosyl-L-methionine = a 5-methyl-2'-deoxycytidine in DNA + S-adenosyl-L-homocysteine + H(+)</text>
        <dbReference type="Rhea" id="RHEA:13681"/>
        <dbReference type="Rhea" id="RHEA-COMP:11369"/>
        <dbReference type="Rhea" id="RHEA-COMP:11370"/>
        <dbReference type="ChEBI" id="CHEBI:15378"/>
        <dbReference type="ChEBI" id="CHEBI:57856"/>
        <dbReference type="ChEBI" id="CHEBI:59789"/>
        <dbReference type="ChEBI" id="CHEBI:85452"/>
        <dbReference type="ChEBI" id="CHEBI:85454"/>
        <dbReference type="EC" id="2.1.1.37"/>
    </reaction>
</comment>
<dbReference type="EMBL" id="JACAZF010000007">
    <property type="protein sequence ID" value="KAF7298933.1"/>
    <property type="molecule type" value="Genomic_DNA"/>
</dbReference>
<dbReference type="GO" id="GO:0005634">
    <property type="term" value="C:nucleus"/>
    <property type="evidence" value="ECO:0007669"/>
    <property type="project" value="UniProtKB-SubCell"/>
</dbReference>
<evidence type="ECO:0000256" key="10">
    <source>
        <dbReference type="RuleBase" id="RU000416"/>
    </source>
</evidence>
<dbReference type="InterPro" id="IPR050390">
    <property type="entry name" value="C5-Methyltransferase"/>
</dbReference>
<dbReference type="OrthoDB" id="5376140at2759"/>
<comment type="caution">
    <text evidence="14">The sequence shown here is derived from an EMBL/GenBank/DDBJ whole genome shotgun (WGS) entry which is preliminary data.</text>
</comment>
<dbReference type="Gene3D" id="3.90.120.10">
    <property type="entry name" value="DNA Methylase, subunit A, domain 2"/>
    <property type="match status" value="1"/>
</dbReference>
<dbReference type="RefSeq" id="XP_037218321.1">
    <property type="nucleotide sequence ID" value="XM_037365079.1"/>
</dbReference>
<dbReference type="GO" id="GO:0003682">
    <property type="term" value="F:chromatin binding"/>
    <property type="evidence" value="ECO:0007669"/>
    <property type="project" value="InterPro"/>
</dbReference>
<name>A0A8H6SG48_9AGAR</name>
<dbReference type="NCBIfam" id="TIGR00675">
    <property type="entry name" value="dcm"/>
    <property type="match status" value="1"/>
</dbReference>
<dbReference type="Pfam" id="PF12047">
    <property type="entry name" value="DNMT1-RFD"/>
    <property type="match status" value="1"/>
</dbReference>
<feature type="domain" description="BAH" evidence="13">
    <location>
        <begin position="330"/>
        <end position="468"/>
    </location>
</feature>
<dbReference type="Gene3D" id="2.30.30.490">
    <property type="match status" value="2"/>
</dbReference>
<keyword evidence="6" id="KW-0238">DNA-binding</keyword>
<evidence type="ECO:0000256" key="1">
    <source>
        <dbReference type="ARBA" id="ARBA00004123"/>
    </source>
</evidence>
<dbReference type="InterPro" id="IPR043151">
    <property type="entry name" value="BAH_sf"/>
</dbReference>
<dbReference type="GO" id="GO:0003886">
    <property type="term" value="F:DNA (cytosine-5-)-methyltransferase activity"/>
    <property type="evidence" value="ECO:0007669"/>
    <property type="project" value="UniProtKB-EC"/>
</dbReference>
<keyword evidence="3 9" id="KW-0808">Transferase</keyword>